<feature type="binding site" evidence="9">
    <location>
        <begin position="109"/>
        <end position="119"/>
    </location>
    <ligand>
        <name>ATP</name>
        <dbReference type="ChEBI" id="CHEBI:30616"/>
    </ligand>
</feature>
<dbReference type="EC" id="2.7.1.148" evidence="2 9"/>
<dbReference type="PANTHER" id="PTHR43527:SF2">
    <property type="entry name" value="4-DIPHOSPHOCYTIDYL-2-C-METHYL-D-ERYTHRITOL KINASE, CHLOROPLASTIC"/>
    <property type="match status" value="1"/>
</dbReference>
<dbReference type="EMBL" id="JACQXR010000085">
    <property type="protein sequence ID" value="MBI4726864.1"/>
    <property type="molecule type" value="Genomic_DNA"/>
</dbReference>
<dbReference type="Pfam" id="PF00288">
    <property type="entry name" value="GHMP_kinases_N"/>
    <property type="match status" value="1"/>
</dbReference>
<protein>
    <recommendedName>
        <fullName evidence="3 9">4-diphosphocytidyl-2-C-methyl-D-erythritol kinase</fullName>
        <shortName evidence="9">CMK</shortName>
        <ecNumber evidence="2 9">2.7.1.148</ecNumber>
    </recommendedName>
    <alternativeName>
        <fullName evidence="8 9">4-(cytidine-5'-diphospho)-2-C-methyl-D-erythritol kinase</fullName>
    </alternativeName>
</protein>
<keyword evidence="4 9" id="KW-0808">Transferase</keyword>
<dbReference type="AlphaFoldDB" id="A0A933ICK2"/>
<dbReference type="HAMAP" id="MF_00061">
    <property type="entry name" value="IspE"/>
    <property type="match status" value="1"/>
</dbReference>
<evidence type="ECO:0000313" key="12">
    <source>
        <dbReference type="EMBL" id="MBI4726864.1"/>
    </source>
</evidence>
<feature type="domain" description="GHMP kinase C-terminal" evidence="11">
    <location>
        <begin position="220"/>
        <end position="287"/>
    </location>
</feature>
<dbReference type="InterPro" id="IPR036554">
    <property type="entry name" value="GHMP_kinase_C_sf"/>
</dbReference>
<dbReference type="InterPro" id="IPR013750">
    <property type="entry name" value="GHMP_kinase_C_dom"/>
</dbReference>
<dbReference type="InterPro" id="IPR004424">
    <property type="entry name" value="IspE"/>
</dbReference>
<evidence type="ECO:0000313" key="13">
    <source>
        <dbReference type="Proteomes" id="UP000736328"/>
    </source>
</evidence>
<organism evidence="12 13">
    <name type="scientific">candidate division TA06 bacterium</name>
    <dbReference type="NCBI Taxonomy" id="2250710"/>
    <lineage>
        <taxon>Bacteria</taxon>
        <taxon>Bacteria division TA06</taxon>
    </lineage>
</organism>
<dbReference type="GO" id="GO:0016114">
    <property type="term" value="P:terpenoid biosynthetic process"/>
    <property type="evidence" value="ECO:0007669"/>
    <property type="project" value="UniProtKB-UniRule"/>
</dbReference>
<dbReference type="SUPFAM" id="SSF54211">
    <property type="entry name" value="Ribosomal protein S5 domain 2-like"/>
    <property type="match status" value="1"/>
</dbReference>
<comment type="function">
    <text evidence="9">Catalyzes the phosphorylation of the position 2 hydroxy group of 4-diphosphocytidyl-2C-methyl-D-erythritol.</text>
</comment>
<keyword evidence="9" id="KW-0414">Isoprene biosynthesis</keyword>
<evidence type="ECO:0000259" key="10">
    <source>
        <dbReference type="Pfam" id="PF00288"/>
    </source>
</evidence>
<name>A0A933ICK2_UNCT6</name>
<dbReference type="InterPro" id="IPR014721">
    <property type="entry name" value="Ribsml_uS5_D2-typ_fold_subgr"/>
</dbReference>
<comment type="pathway">
    <text evidence="9">Isoprenoid biosynthesis; isopentenyl diphosphate biosynthesis via DXP pathway; isopentenyl diphosphate from 1-deoxy-D-xylulose 5-phosphate: step 3/6.</text>
</comment>
<dbReference type="SUPFAM" id="SSF55060">
    <property type="entry name" value="GHMP Kinase, C-terminal domain"/>
    <property type="match status" value="1"/>
</dbReference>
<feature type="active site" evidence="9">
    <location>
        <position position="151"/>
    </location>
</feature>
<evidence type="ECO:0000256" key="3">
    <source>
        <dbReference type="ARBA" id="ARBA00017473"/>
    </source>
</evidence>
<reference evidence="12" key="1">
    <citation type="submission" date="2020-07" db="EMBL/GenBank/DDBJ databases">
        <title>Huge and variable diversity of episymbiotic CPR bacteria and DPANN archaea in groundwater ecosystems.</title>
        <authorList>
            <person name="He C.Y."/>
            <person name="Keren R."/>
            <person name="Whittaker M."/>
            <person name="Farag I.F."/>
            <person name="Doudna J."/>
            <person name="Cate J.H.D."/>
            <person name="Banfield J.F."/>
        </authorList>
    </citation>
    <scope>NUCLEOTIDE SEQUENCE</scope>
    <source>
        <strain evidence="12">NC_groundwater_1520_Pr4_B-0.1um_53_5</strain>
    </source>
</reference>
<evidence type="ECO:0000256" key="6">
    <source>
        <dbReference type="ARBA" id="ARBA00022777"/>
    </source>
</evidence>
<accession>A0A933ICK2</accession>
<evidence type="ECO:0000256" key="9">
    <source>
        <dbReference type="HAMAP-Rule" id="MF_00061"/>
    </source>
</evidence>
<dbReference type="Gene3D" id="3.30.230.10">
    <property type="match status" value="1"/>
</dbReference>
<dbReference type="InterPro" id="IPR006204">
    <property type="entry name" value="GHMP_kinase_N_dom"/>
</dbReference>
<evidence type="ECO:0000256" key="7">
    <source>
        <dbReference type="ARBA" id="ARBA00022840"/>
    </source>
</evidence>
<dbReference type="GO" id="GO:0005524">
    <property type="term" value="F:ATP binding"/>
    <property type="evidence" value="ECO:0007669"/>
    <property type="project" value="UniProtKB-UniRule"/>
</dbReference>
<dbReference type="InterPro" id="IPR020568">
    <property type="entry name" value="Ribosomal_Su5_D2-typ_SF"/>
</dbReference>
<dbReference type="PIRSF" id="PIRSF010376">
    <property type="entry name" value="IspE"/>
    <property type="match status" value="1"/>
</dbReference>
<evidence type="ECO:0000256" key="5">
    <source>
        <dbReference type="ARBA" id="ARBA00022741"/>
    </source>
</evidence>
<evidence type="ECO:0000256" key="1">
    <source>
        <dbReference type="ARBA" id="ARBA00009684"/>
    </source>
</evidence>
<evidence type="ECO:0000256" key="2">
    <source>
        <dbReference type="ARBA" id="ARBA00012052"/>
    </source>
</evidence>
<feature type="domain" description="GHMP kinase N-terminal" evidence="10">
    <location>
        <begin position="68"/>
        <end position="159"/>
    </location>
</feature>
<comment type="caution">
    <text evidence="12">The sequence shown here is derived from an EMBL/GenBank/DDBJ whole genome shotgun (WGS) entry which is preliminary data.</text>
</comment>
<dbReference type="PANTHER" id="PTHR43527">
    <property type="entry name" value="4-DIPHOSPHOCYTIDYL-2-C-METHYL-D-ERYTHRITOL KINASE, CHLOROPLASTIC"/>
    <property type="match status" value="1"/>
</dbReference>
<evidence type="ECO:0000259" key="11">
    <source>
        <dbReference type="Pfam" id="PF08544"/>
    </source>
</evidence>
<feature type="active site" evidence="9">
    <location>
        <position position="12"/>
    </location>
</feature>
<keyword evidence="6 9" id="KW-0418">Kinase</keyword>
<comment type="catalytic activity">
    <reaction evidence="9">
        <text>4-CDP-2-C-methyl-D-erythritol + ATP = 4-CDP-2-C-methyl-D-erythritol 2-phosphate + ADP + H(+)</text>
        <dbReference type="Rhea" id="RHEA:18437"/>
        <dbReference type="ChEBI" id="CHEBI:15378"/>
        <dbReference type="ChEBI" id="CHEBI:30616"/>
        <dbReference type="ChEBI" id="CHEBI:57823"/>
        <dbReference type="ChEBI" id="CHEBI:57919"/>
        <dbReference type="ChEBI" id="CHEBI:456216"/>
        <dbReference type="EC" id="2.7.1.148"/>
    </reaction>
</comment>
<evidence type="ECO:0000256" key="8">
    <source>
        <dbReference type="ARBA" id="ARBA00032554"/>
    </source>
</evidence>
<dbReference type="Proteomes" id="UP000736328">
    <property type="component" value="Unassembled WGS sequence"/>
</dbReference>
<comment type="similarity">
    <text evidence="1 9">Belongs to the GHMP kinase family. IspE subfamily.</text>
</comment>
<proteinExistence type="inferred from homology"/>
<dbReference type="Gene3D" id="3.30.70.890">
    <property type="entry name" value="GHMP kinase, C-terminal domain"/>
    <property type="match status" value="1"/>
</dbReference>
<dbReference type="GO" id="GO:0019288">
    <property type="term" value="P:isopentenyl diphosphate biosynthetic process, methylerythritol 4-phosphate pathway"/>
    <property type="evidence" value="ECO:0007669"/>
    <property type="project" value="UniProtKB-UniRule"/>
</dbReference>
<sequence>MLSSIRLKAYAKLNLHLEVLDKRPDGRHNLRSIFHLVSLCDELEFQPLENGRIVLTCNNGRLPVNEKNLVVKAARLLQEKVRSSGSIAGGLSQDDKLPGARITLNKNIPVGAGLGGGSSDAASALLGLAGLWGMEISDMELHRLALSLGSDVPFFLRGGTALVTGRGENIKPLDWGQIYHFVIVYPGFGVSTAWAYKNLKISLTKGSEFSKIIVSDSLSEPDPGQLTKLLLNDLEKAVMPSHLLIAEIKQRLVQQGALGALMSGSGSSVFGIFCDAEASRQAVSKLKPQWPCCFYAISQKS</sequence>
<gene>
    <name evidence="9 12" type="primary">ispE</name>
    <name evidence="12" type="ORF">HY768_06530</name>
</gene>
<dbReference type="GO" id="GO:0050515">
    <property type="term" value="F:4-(cytidine 5'-diphospho)-2-C-methyl-D-erythritol kinase activity"/>
    <property type="evidence" value="ECO:0007669"/>
    <property type="project" value="UniProtKB-UniRule"/>
</dbReference>
<keyword evidence="7 9" id="KW-0067">ATP-binding</keyword>
<evidence type="ECO:0000256" key="4">
    <source>
        <dbReference type="ARBA" id="ARBA00022679"/>
    </source>
</evidence>
<dbReference type="NCBIfam" id="TIGR00154">
    <property type="entry name" value="ispE"/>
    <property type="match status" value="1"/>
</dbReference>
<keyword evidence="5 9" id="KW-0547">Nucleotide-binding</keyword>
<dbReference type="Pfam" id="PF08544">
    <property type="entry name" value="GHMP_kinases_C"/>
    <property type="match status" value="1"/>
</dbReference>